<organism evidence="1 2">
    <name type="scientific">Sungouiella intermedia</name>
    <dbReference type="NCBI Taxonomy" id="45354"/>
    <lineage>
        <taxon>Eukaryota</taxon>
        <taxon>Fungi</taxon>
        <taxon>Dikarya</taxon>
        <taxon>Ascomycota</taxon>
        <taxon>Saccharomycotina</taxon>
        <taxon>Pichiomycetes</taxon>
        <taxon>Metschnikowiaceae</taxon>
        <taxon>Sungouiella</taxon>
    </lineage>
</organism>
<dbReference type="AlphaFoldDB" id="A0A1L0DAZ2"/>
<protein>
    <submittedName>
        <fullName evidence="1">CIC11C00000004563</fullName>
    </submittedName>
</protein>
<name>A0A1L0DAZ2_9ASCO</name>
<reference evidence="1 2" key="1">
    <citation type="submission" date="2016-10" db="EMBL/GenBank/DDBJ databases">
        <authorList>
            <person name="de Groot N.N."/>
        </authorList>
    </citation>
    <scope>NUCLEOTIDE SEQUENCE [LARGE SCALE GENOMIC DNA]</scope>
    <source>
        <strain evidence="1 2">PYCC 4715</strain>
    </source>
</reference>
<evidence type="ECO:0000313" key="1">
    <source>
        <dbReference type="EMBL" id="SGZ53144.1"/>
    </source>
</evidence>
<dbReference type="Proteomes" id="UP000182259">
    <property type="component" value="Chromosome III"/>
</dbReference>
<gene>
    <name evidence="1" type="ORF">SAMEA4029009_CIC11G00000004563</name>
</gene>
<dbReference type="EMBL" id="LT635766">
    <property type="protein sequence ID" value="SGZ53144.1"/>
    <property type="molecule type" value="Genomic_DNA"/>
</dbReference>
<proteinExistence type="predicted"/>
<sequence>MSDSNLDIKHDLNINLNRDLRDFKDFKESPRDLPVLQRKSSSVLNSLASKKLCHQPSKLDLIDDTTLTSLPLPPRLPRSASDVAT</sequence>
<accession>A0A1L0DAZ2</accession>
<evidence type="ECO:0000313" key="2">
    <source>
        <dbReference type="Proteomes" id="UP000182259"/>
    </source>
</evidence>